<reference evidence="1 2" key="1">
    <citation type="journal article" date="2014" name="Am. J. Bot.">
        <title>Genome assembly and annotation for red clover (Trifolium pratense; Fabaceae).</title>
        <authorList>
            <person name="Istvanek J."/>
            <person name="Jaros M."/>
            <person name="Krenek A."/>
            <person name="Repkova J."/>
        </authorList>
    </citation>
    <scope>NUCLEOTIDE SEQUENCE [LARGE SCALE GENOMIC DNA]</scope>
    <source>
        <strain evidence="2">cv. Tatra</strain>
        <tissue evidence="1">Young leaves</tissue>
    </source>
</reference>
<proteinExistence type="predicted"/>
<name>A0A2K3LV22_TRIPR</name>
<dbReference type="EMBL" id="ASHM01041842">
    <property type="protein sequence ID" value="PNX82363.1"/>
    <property type="molecule type" value="Genomic_DNA"/>
</dbReference>
<dbReference type="Proteomes" id="UP000236291">
    <property type="component" value="Unassembled WGS sequence"/>
</dbReference>
<protein>
    <submittedName>
        <fullName evidence="1">Uncharacterized protein</fullName>
    </submittedName>
</protein>
<organism evidence="1 2">
    <name type="scientific">Trifolium pratense</name>
    <name type="common">Red clover</name>
    <dbReference type="NCBI Taxonomy" id="57577"/>
    <lineage>
        <taxon>Eukaryota</taxon>
        <taxon>Viridiplantae</taxon>
        <taxon>Streptophyta</taxon>
        <taxon>Embryophyta</taxon>
        <taxon>Tracheophyta</taxon>
        <taxon>Spermatophyta</taxon>
        <taxon>Magnoliopsida</taxon>
        <taxon>eudicotyledons</taxon>
        <taxon>Gunneridae</taxon>
        <taxon>Pentapetalae</taxon>
        <taxon>rosids</taxon>
        <taxon>fabids</taxon>
        <taxon>Fabales</taxon>
        <taxon>Fabaceae</taxon>
        <taxon>Papilionoideae</taxon>
        <taxon>50 kb inversion clade</taxon>
        <taxon>NPAAA clade</taxon>
        <taxon>Hologalegina</taxon>
        <taxon>IRL clade</taxon>
        <taxon>Trifolieae</taxon>
        <taxon>Trifolium</taxon>
    </lineage>
</organism>
<evidence type="ECO:0000313" key="2">
    <source>
        <dbReference type="Proteomes" id="UP000236291"/>
    </source>
</evidence>
<comment type="caution">
    <text evidence="1">The sequence shown here is derived from an EMBL/GenBank/DDBJ whole genome shotgun (WGS) entry which is preliminary data.</text>
</comment>
<feature type="non-terminal residue" evidence="1">
    <location>
        <position position="37"/>
    </location>
</feature>
<gene>
    <name evidence="1" type="ORF">L195_g038392</name>
</gene>
<reference evidence="1 2" key="2">
    <citation type="journal article" date="2017" name="Front. Plant Sci.">
        <title>Gene Classification and Mining of Molecular Markers Useful in Red Clover (Trifolium pratense) Breeding.</title>
        <authorList>
            <person name="Istvanek J."/>
            <person name="Dluhosova J."/>
            <person name="Dluhos P."/>
            <person name="Patkova L."/>
            <person name="Nedelnik J."/>
            <person name="Repkova J."/>
        </authorList>
    </citation>
    <scope>NUCLEOTIDE SEQUENCE [LARGE SCALE GENOMIC DNA]</scope>
    <source>
        <strain evidence="2">cv. Tatra</strain>
        <tissue evidence="1">Young leaves</tissue>
    </source>
</reference>
<sequence>MVQRLGGIRCCQPERVVLLLTSVEICRSQGAWTVSTP</sequence>
<evidence type="ECO:0000313" key="1">
    <source>
        <dbReference type="EMBL" id="PNX82363.1"/>
    </source>
</evidence>
<accession>A0A2K3LV22</accession>
<dbReference type="AlphaFoldDB" id="A0A2K3LV22"/>